<organism evidence="1 2">
    <name type="scientific">Panagrolaimus davidi</name>
    <dbReference type="NCBI Taxonomy" id="227884"/>
    <lineage>
        <taxon>Eukaryota</taxon>
        <taxon>Metazoa</taxon>
        <taxon>Ecdysozoa</taxon>
        <taxon>Nematoda</taxon>
        <taxon>Chromadorea</taxon>
        <taxon>Rhabditida</taxon>
        <taxon>Tylenchina</taxon>
        <taxon>Panagrolaimomorpha</taxon>
        <taxon>Panagrolaimoidea</taxon>
        <taxon>Panagrolaimidae</taxon>
        <taxon>Panagrolaimus</taxon>
    </lineage>
</organism>
<dbReference type="InterPro" id="IPR016024">
    <property type="entry name" value="ARM-type_fold"/>
</dbReference>
<dbReference type="InterPro" id="IPR011989">
    <property type="entry name" value="ARM-like"/>
</dbReference>
<sequence length="95" mass="11070">MKFKYIAFFIFNFYIYANTYEDGMQEDSDFVESIQYITDPLKLKKLSLSSNPDIQLASILRIRKLLSASNDISKYDAFIESGIIPVLVKHLKHKK</sequence>
<proteinExistence type="predicted"/>
<evidence type="ECO:0000313" key="2">
    <source>
        <dbReference type="WBParaSite" id="PDA_v2.g1762.t1"/>
    </source>
</evidence>
<dbReference type="SUPFAM" id="SSF48371">
    <property type="entry name" value="ARM repeat"/>
    <property type="match status" value="1"/>
</dbReference>
<name>A0A914PNN5_9BILA</name>
<accession>A0A914PNN5</accession>
<dbReference type="Gene3D" id="1.25.10.10">
    <property type="entry name" value="Leucine-rich Repeat Variant"/>
    <property type="match status" value="1"/>
</dbReference>
<dbReference type="WBParaSite" id="PDA_v2.g1762.t1">
    <property type="protein sequence ID" value="PDA_v2.g1762.t1"/>
    <property type="gene ID" value="PDA_v2.g1762"/>
</dbReference>
<protein>
    <submittedName>
        <fullName evidence="2">Uncharacterized protein</fullName>
    </submittedName>
</protein>
<evidence type="ECO:0000313" key="1">
    <source>
        <dbReference type="Proteomes" id="UP000887578"/>
    </source>
</evidence>
<dbReference type="Proteomes" id="UP000887578">
    <property type="component" value="Unplaced"/>
</dbReference>
<reference evidence="2" key="1">
    <citation type="submission" date="2022-11" db="UniProtKB">
        <authorList>
            <consortium name="WormBaseParasite"/>
        </authorList>
    </citation>
    <scope>IDENTIFICATION</scope>
</reference>
<keyword evidence="1" id="KW-1185">Reference proteome</keyword>
<dbReference type="AlphaFoldDB" id="A0A914PNN5"/>